<dbReference type="Proteomes" id="UP000499080">
    <property type="component" value="Unassembled WGS sequence"/>
</dbReference>
<organism evidence="1 2">
    <name type="scientific">Araneus ventricosus</name>
    <name type="common">Orbweaver spider</name>
    <name type="synonym">Epeira ventricosa</name>
    <dbReference type="NCBI Taxonomy" id="182803"/>
    <lineage>
        <taxon>Eukaryota</taxon>
        <taxon>Metazoa</taxon>
        <taxon>Ecdysozoa</taxon>
        <taxon>Arthropoda</taxon>
        <taxon>Chelicerata</taxon>
        <taxon>Arachnida</taxon>
        <taxon>Araneae</taxon>
        <taxon>Araneomorphae</taxon>
        <taxon>Entelegynae</taxon>
        <taxon>Araneoidea</taxon>
        <taxon>Araneidae</taxon>
        <taxon>Araneus</taxon>
    </lineage>
</organism>
<keyword evidence="2" id="KW-1185">Reference proteome</keyword>
<dbReference type="EMBL" id="BGPR01011259">
    <property type="protein sequence ID" value="GBN50407.1"/>
    <property type="molecule type" value="Genomic_DNA"/>
</dbReference>
<evidence type="ECO:0000313" key="2">
    <source>
        <dbReference type="Proteomes" id="UP000499080"/>
    </source>
</evidence>
<evidence type="ECO:0000313" key="1">
    <source>
        <dbReference type="EMBL" id="GBN50407.1"/>
    </source>
</evidence>
<gene>
    <name evidence="1" type="ORF">AVEN_11611_1</name>
</gene>
<protein>
    <submittedName>
        <fullName evidence="1">Uncharacterized protein</fullName>
    </submittedName>
</protein>
<sequence>MLAAPPSHAIPFEAPMVFMEPLPYAPIRLPPMGPEYPTGAAAIGAPIPNKT</sequence>
<comment type="caution">
    <text evidence="1">The sequence shown here is derived from an EMBL/GenBank/DDBJ whole genome shotgun (WGS) entry which is preliminary data.</text>
</comment>
<accession>A0A4Y2PJN8</accession>
<feature type="non-terminal residue" evidence="1">
    <location>
        <position position="51"/>
    </location>
</feature>
<proteinExistence type="predicted"/>
<reference evidence="1 2" key="1">
    <citation type="journal article" date="2019" name="Sci. Rep.">
        <title>Orb-weaving spider Araneus ventricosus genome elucidates the spidroin gene catalogue.</title>
        <authorList>
            <person name="Kono N."/>
            <person name="Nakamura H."/>
            <person name="Ohtoshi R."/>
            <person name="Moran D.A.P."/>
            <person name="Shinohara A."/>
            <person name="Yoshida Y."/>
            <person name="Fujiwara M."/>
            <person name="Mori M."/>
            <person name="Tomita M."/>
            <person name="Arakawa K."/>
        </authorList>
    </citation>
    <scope>NUCLEOTIDE SEQUENCE [LARGE SCALE GENOMIC DNA]</scope>
</reference>
<name>A0A4Y2PJN8_ARAVE</name>
<dbReference type="AlphaFoldDB" id="A0A4Y2PJN8"/>